<reference evidence="2 3" key="1">
    <citation type="journal article" date="2020" name="Nature">
        <title>Six reference-quality genomes reveal evolution of bat adaptations.</title>
        <authorList>
            <person name="Jebb D."/>
            <person name="Huang Z."/>
            <person name="Pippel M."/>
            <person name="Hughes G.M."/>
            <person name="Lavrichenko K."/>
            <person name="Devanna P."/>
            <person name="Winkler S."/>
            <person name="Jermiin L.S."/>
            <person name="Skirmuntt E.C."/>
            <person name="Katzourakis A."/>
            <person name="Burkitt-Gray L."/>
            <person name="Ray D.A."/>
            <person name="Sullivan K.A.M."/>
            <person name="Roscito J.G."/>
            <person name="Kirilenko B.M."/>
            <person name="Davalos L.M."/>
            <person name="Corthals A.P."/>
            <person name="Power M.L."/>
            <person name="Jones G."/>
            <person name="Ransome R.D."/>
            <person name="Dechmann D.K.N."/>
            <person name="Locatelli A.G."/>
            <person name="Puechmaille S.J."/>
            <person name="Fedrigo O."/>
            <person name="Jarvis E.D."/>
            <person name="Hiller M."/>
            <person name="Vernes S.C."/>
            <person name="Myers E.W."/>
            <person name="Teeling E.C."/>
        </authorList>
    </citation>
    <scope>NUCLEOTIDE SEQUENCE [LARGE SCALE GENOMIC DNA]</scope>
    <source>
        <strain evidence="2">MMyoMyo1</strain>
        <tissue evidence="2">Flight muscle</tissue>
    </source>
</reference>
<dbReference type="VEuPathDB" id="HostDB:GeneID_118654417"/>
<keyword evidence="3" id="KW-1185">Reference proteome</keyword>
<name>A0A7J7YC87_MYOMY</name>
<evidence type="ECO:0000313" key="3">
    <source>
        <dbReference type="Proteomes" id="UP000527355"/>
    </source>
</evidence>
<sequence length="342" mass="39974">MMASSRTPCTSESELEEVLEEMDGRRKHWKENMFAPSFSAHDVLNEVLQPESLPEQMTFGKAKRMGEIYNMSSRKFQEENKFRRKDFISQPNEKEQEPNLRERKMNVSKNEADTNSVSCESSNLDVTTEESFNSTENYCIWNKKEYLSRWRQNNKQKYTEGKSQNVSLNVLNDLEELNMKCRKIEEEFENAEKELLNAKKEICPKALNFQETGTETLKKDWELQALRNGLSEKATNFKNLTEELQQAREVIHKLSQENRGLKEVVRKLKHQTKVGNALLKEEIKLHYELEVEKIHGELDAIKNELRIEKTMQARNNRALELLRKHLSSVLSSTPDSFTGDCC</sequence>
<proteinExistence type="predicted"/>
<gene>
    <name evidence="2" type="ORF">mMyoMyo1_002208</name>
</gene>
<dbReference type="OrthoDB" id="5985715at2759"/>
<keyword evidence="1" id="KW-0175">Coiled coil</keyword>
<protein>
    <submittedName>
        <fullName evidence="2">Coiled-coil domain containing 160</fullName>
    </submittedName>
</protein>
<dbReference type="PANTHER" id="PTHR48251">
    <property type="entry name" value="COILED-COIL DOMAIN-CONTAINING PROTEIN 160"/>
    <property type="match status" value="1"/>
</dbReference>
<dbReference type="AlphaFoldDB" id="A0A7J7YC87"/>
<accession>A0A7J7YC87</accession>
<dbReference type="EMBL" id="JABWUV010000004">
    <property type="protein sequence ID" value="KAF6359552.1"/>
    <property type="molecule type" value="Genomic_DNA"/>
</dbReference>
<dbReference type="PANTHER" id="PTHR48251:SF1">
    <property type="entry name" value="COILED-COIL DOMAIN-CONTAINING PROTEIN 160"/>
    <property type="match status" value="1"/>
</dbReference>
<comment type="caution">
    <text evidence="2">The sequence shown here is derived from an EMBL/GenBank/DDBJ whole genome shotgun (WGS) entry which is preliminary data.</text>
</comment>
<evidence type="ECO:0000313" key="2">
    <source>
        <dbReference type="EMBL" id="KAF6359552.1"/>
    </source>
</evidence>
<dbReference type="Proteomes" id="UP000527355">
    <property type="component" value="Unassembled WGS sequence"/>
</dbReference>
<evidence type="ECO:0000256" key="1">
    <source>
        <dbReference type="SAM" id="Coils"/>
    </source>
</evidence>
<organism evidence="2 3">
    <name type="scientific">Myotis myotis</name>
    <name type="common">Greater mouse-eared bat</name>
    <name type="synonym">Vespertilio myotis</name>
    <dbReference type="NCBI Taxonomy" id="51298"/>
    <lineage>
        <taxon>Eukaryota</taxon>
        <taxon>Metazoa</taxon>
        <taxon>Chordata</taxon>
        <taxon>Craniata</taxon>
        <taxon>Vertebrata</taxon>
        <taxon>Euteleostomi</taxon>
        <taxon>Mammalia</taxon>
        <taxon>Eutheria</taxon>
        <taxon>Laurasiatheria</taxon>
        <taxon>Chiroptera</taxon>
        <taxon>Yangochiroptera</taxon>
        <taxon>Vespertilionidae</taxon>
        <taxon>Myotis</taxon>
    </lineage>
</organism>
<feature type="coiled-coil region" evidence="1">
    <location>
        <begin position="167"/>
        <end position="271"/>
    </location>
</feature>